<evidence type="ECO:0000259" key="6">
    <source>
        <dbReference type="Pfam" id="PF04542"/>
    </source>
</evidence>
<gene>
    <name evidence="8" type="ORF">QTH91_14195</name>
</gene>
<evidence type="ECO:0000259" key="7">
    <source>
        <dbReference type="Pfam" id="PF08281"/>
    </source>
</evidence>
<feature type="domain" description="RNA polymerase sigma factor 70 region 4 type 2" evidence="7">
    <location>
        <begin position="136"/>
        <end position="188"/>
    </location>
</feature>
<dbReference type="Gene3D" id="1.10.1740.10">
    <property type="match status" value="1"/>
</dbReference>
<dbReference type="InterPro" id="IPR039425">
    <property type="entry name" value="RNA_pol_sigma-70-like"/>
</dbReference>
<dbReference type="SUPFAM" id="SSF88946">
    <property type="entry name" value="Sigma2 domain of RNA polymerase sigma factors"/>
    <property type="match status" value="1"/>
</dbReference>
<accession>A0ABT7NCP2</accession>
<dbReference type="CDD" id="cd06171">
    <property type="entry name" value="Sigma70_r4"/>
    <property type="match status" value="1"/>
</dbReference>
<dbReference type="Pfam" id="PF04542">
    <property type="entry name" value="Sigma70_r2"/>
    <property type="match status" value="1"/>
</dbReference>
<dbReference type="InterPro" id="IPR007627">
    <property type="entry name" value="RNA_pol_sigma70_r2"/>
</dbReference>
<dbReference type="NCBIfam" id="NF009188">
    <property type="entry name" value="PRK12536.1"/>
    <property type="match status" value="1"/>
</dbReference>
<comment type="similarity">
    <text evidence="1">Belongs to the sigma-70 factor family. ECF subfamily.</text>
</comment>
<dbReference type="Pfam" id="PF08281">
    <property type="entry name" value="Sigma70_r4_2"/>
    <property type="match status" value="1"/>
</dbReference>
<proteinExistence type="inferred from homology"/>
<dbReference type="Proteomes" id="UP001174908">
    <property type="component" value="Unassembled WGS sequence"/>
</dbReference>
<comment type="caution">
    <text evidence="8">The sequence shown here is derived from an EMBL/GenBank/DDBJ whole genome shotgun (WGS) entry which is preliminary data.</text>
</comment>
<evidence type="ECO:0000256" key="4">
    <source>
        <dbReference type="ARBA" id="ARBA00023125"/>
    </source>
</evidence>
<dbReference type="InterPro" id="IPR014284">
    <property type="entry name" value="RNA_pol_sigma-70_dom"/>
</dbReference>
<organism evidence="8 9">
    <name type="scientific">Variovorax dokdonensis</name>
    <dbReference type="NCBI Taxonomy" id="344883"/>
    <lineage>
        <taxon>Bacteria</taxon>
        <taxon>Pseudomonadati</taxon>
        <taxon>Pseudomonadota</taxon>
        <taxon>Betaproteobacteria</taxon>
        <taxon>Burkholderiales</taxon>
        <taxon>Comamonadaceae</taxon>
        <taxon>Variovorax</taxon>
    </lineage>
</organism>
<dbReference type="EMBL" id="JASZYV010000003">
    <property type="protein sequence ID" value="MDM0045640.1"/>
    <property type="molecule type" value="Genomic_DNA"/>
</dbReference>
<reference evidence="8" key="1">
    <citation type="submission" date="2023-06" db="EMBL/GenBank/DDBJ databases">
        <authorList>
            <person name="Jiang Y."/>
            <person name="Liu Q."/>
        </authorList>
    </citation>
    <scope>NUCLEOTIDE SEQUENCE</scope>
    <source>
        <strain evidence="8">CGMCC 1.12089</strain>
    </source>
</reference>
<dbReference type="NCBIfam" id="TIGR02937">
    <property type="entry name" value="sigma70-ECF"/>
    <property type="match status" value="1"/>
</dbReference>
<dbReference type="InterPro" id="IPR013249">
    <property type="entry name" value="RNA_pol_sigma70_r4_t2"/>
</dbReference>
<keyword evidence="4" id="KW-0238">DNA-binding</keyword>
<feature type="domain" description="RNA polymerase sigma-70 region 2" evidence="6">
    <location>
        <begin position="47"/>
        <end position="108"/>
    </location>
</feature>
<dbReference type="NCBIfam" id="NF009191">
    <property type="entry name" value="PRK12539.1"/>
    <property type="match status" value="1"/>
</dbReference>
<dbReference type="InterPro" id="IPR036388">
    <property type="entry name" value="WH-like_DNA-bd_sf"/>
</dbReference>
<dbReference type="RefSeq" id="WP_286660759.1">
    <property type="nucleotide sequence ID" value="NZ_JASZYV010000003.1"/>
</dbReference>
<keyword evidence="3" id="KW-0731">Sigma factor</keyword>
<evidence type="ECO:0000256" key="3">
    <source>
        <dbReference type="ARBA" id="ARBA00023082"/>
    </source>
</evidence>
<dbReference type="InterPro" id="IPR013325">
    <property type="entry name" value="RNA_pol_sigma_r2"/>
</dbReference>
<dbReference type="Gene3D" id="1.10.10.10">
    <property type="entry name" value="Winged helix-like DNA-binding domain superfamily/Winged helix DNA-binding domain"/>
    <property type="match status" value="1"/>
</dbReference>
<keyword evidence="5" id="KW-0804">Transcription</keyword>
<evidence type="ECO:0000313" key="8">
    <source>
        <dbReference type="EMBL" id="MDM0045640.1"/>
    </source>
</evidence>
<evidence type="ECO:0000256" key="5">
    <source>
        <dbReference type="ARBA" id="ARBA00023163"/>
    </source>
</evidence>
<evidence type="ECO:0000256" key="2">
    <source>
        <dbReference type="ARBA" id="ARBA00023015"/>
    </source>
</evidence>
<sequence>MQRTEPGDETHAQQAREAVESALRGLFLKGLRGDEAAYKAFLQQLSRHLRSFLARRLFGWPDDVEDLVQECLLAMHNQRHTYDSDQPLTAWVHAIARYKMIDLLRAKSGREALQVPLDDAQDLFADDSAQAGDAQRDLQVLLSSLPDRQRLPIVHTKLEGLSVAETAQRMGMSESAVKVNVHRGLKALAARLKGSLPS</sequence>
<evidence type="ECO:0000313" key="9">
    <source>
        <dbReference type="Proteomes" id="UP001174908"/>
    </source>
</evidence>
<dbReference type="InterPro" id="IPR013324">
    <property type="entry name" value="RNA_pol_sigma_r3/r4-like"/>
</dbReference>
<dbReference type="PANTHER" id="PTHR43133:SF58">
    <property type="entry name" value="ECF RNA POLYMERASE SIGMA FACTOR SIGD"/>
    <property type="match status" value="1"/>
</dbReference>
<dbReference type="SUPFAM" id="SSF88659">
    <property type="entry name" value="Sigma3 and sigma4 domains of RNA polymerase sigma factors"/>
    <property type="match status" value="1"/>
</dbReference>
<name>A0ABT7NCP2_9BURK</name>
<evidence type="ECO:0000256" key="1">
    <source>
        <dbReference type="ARBA" id="ARBA00010641"/>
    </source>
</evidence>
<dbReference type="PANTHER" id="PTHR43133">
    <property type="entry name" value="RNA POLYMERASE ECF-TYPE SIGMA FACTO"/>
    <property type="match status" value="1"/>
</dbReference>
<keyword evidence="9" id="KW-1185">Reference proteome</keyword>
<protein>
    <submittedName>
        <fullName evidence="8">Sigma-70 family RNA polymerase sigma factor</fullName>
    </submittedName>
</protein>
<keyword evidence="2" id="KW-0805">Transcription regulation</keyword>